<dbReference type="AlphaFoldDB" id="A0A9D2RX51"/>
<comment type="caution">
    <text evidence="2">The sequence shown here is derived from an EMBL/GenBank/DDBJ whole genome shotgun (WGS) entry which is preliminary data.</text>
</comment>
<reference evidence="2" key="1">
    <citation type="journal article" date="2021" name="PeerJ">
        <title>Extensive microbial diversity within the chicken gut microbiome revealed by metagenomics and culture.</title>
        <authorList>
            <person name="Gilroy R."/>
            <person name="Ravi A."/>
            <person name="Getino M."/>
            <person name="Pursley I."/>
            <person name="Horton D.L."/>
            <person name="Alikhan N.F."/>
            <person name="Baker D."/>
            <person name="Gharbi K."/>
            <person name="Hall N."/>
            <person name="Watson M."/>
            <person name="Adriaenssens E.M."/>
            <person name="Foster-Nyarko E."/>
            <person name="Jarju S."/>
            <person name="Secka A."/>
            <person name="Antonio M."/>
            <person name="Oren A."/>
            <person name="Chaudhuri R.R."/>
            <person name="La Ragione R."/>
            <person name="Hildebrand F."/>
            <person name="Pallen M.J."/>
        </authorList>
    </citation>
    <scope>NUCLEOTIDE SEQUENCE</scope>
    <source>
        <strain evidence="2">ChiSjej1B19-5720</strain>
    </source>
</reference>
<evidence type="ECO:0000256" key="1">
    <source>
        <dbReference type="SAM" id="Coils"/>
    </source>
</evidence>
<evidence type="ECO:0000313" key="3">
    <source>
        <dbReference type="Proteomes" id="UP000823842"/>
    </source>
</evidence>
<keyword evidence="1" id="KW-0175">Coiled coil</keyword>
<evidence type="ECO:0000313" key="2">
    <source>
        <dbReference type="EMBL" id="HJB29967.1"/>
    </source>
</evidence>
<accession>A0A9D2RX51</accession>
<proteinExistence type="predicted"/>
<feature type="coiled-coil region" evidence="1">
    <location>
        <begin position="37"/>
        <end position="125"/>
    </location>
</feature>
<reference evidence="2" key="2">
    <citation type="submission" date="2021-04" db="EMBL/GenBank/DDBJ databases">
        <authorList>
            <person name="Gilroy R."/>
        </authorList>
    </citation>
    <scope>NUCLEOTIDE SEQUENCE</scope>
    <source>
        <strain evidence="2">ChiSjej1B19-5720</strain>
    </source>
</reference>
<name>A0A9D2RX51_9FIRM</name>
<protein>
    <submittedName>
        <fullName evidence="2">Uncharacterized protein</fullName>
    </submittedName>
</protein>
<sequence length="128" mass="15206">MDGWLTFLSSEEPEDILALLERYPDFKGLYDHVYQICRNMENIMEIFSEELKMLDENTVQYMIDEMQETINNQKKMLLEQDNALVEKDTIIAEQDTALAEKNTVIAEQENKIIEMQKRLQELEELLKK</sequence>
<dbReference type="Proteomes" id="UP000823842">
    <property type="component" value="Unassembled WGS sequence"/>
</dbReference>
<organism evidence="2 3">
    <name type="scientific">Candidatus Blautia faecavium</name>
    <dbReference type="NCBI Taxonomy" id="2838487"/>
    <lineage>
        <taxon>Bacteria</taxon>
        <taxon>Bacillati</taxon>
        <taxon>Bacillota</taxon>
        <taxon>Clostridia</taxon>
        <taxon>Lachnospirales</taxon>
        <taxon>Lachnospiraceae</taxon>
        <taxon>Blautia</taxon>
    </lineage>
</organism>
<gene>
    <name evidence="2" type="ORF">IAA06_14430</name>
</gene>
<dbReference type="EMBL" id="DWYZ01000278">
    <property type="protein sequence ID" value="HJB29967.1"/>
    <property type="molecule type" value="Genomic_DNA"/>
</dbReference>